<feature type="domain" description="Reverse transcriptase Ty1/copia-type" evidence="1">
    <location>
        <begin position="1"/>
        <end position="55"/>
    </location>
</feature>
<dbReference type="GeneID" id="120282857"/>
<sequence>MKETFEMSDLGIMSYFLGLEIMQRPDGIFVKQKNYVENLLHQLNMKQCKSMPTPMGVNDRQRDEDSELFNDLRLYRSLVGKLIYLTHTRPDICYAVNYLSRSMNSPSKDH</sequence>
<name>A0AB40D035_DIOCR</name>
<keyword evidence="2" id="KW-1185">Reference proteome</keyword>
<dbReference type="AlphaFoldDB" id="A0AB40D035"/>
<gene>
    <name evidence="3" type="primary">LOC120282857</name>
</gene>
<dbReference type="Proteomes" id="UP001515500">
    <property type="component" value="Chromosome 18"/>
</dbReference>
<protein>
    <submittedName>
        <fullName evidence="3">Uncharacterized mitochondrial protein AtMg00810-like</fullName>
    </submittedName>
</protein>
<evidence type="ECO:0000313" key="2">
    <source>
        <dbReference type="Proteomes" id="UP001515500"/>
    </source>
</evidence>
<dbReference type="RefSeq" id="XP_039145628.1">
    <property type="nucleotide sequence ID" value="XM_039289694.1"/>
</dbReference>
<proteinExistence type="predicted"/>
<evidence type="ECO:0000259" key="1">
    <source>
        <dbReference type="Pfam" id="PF07727"/>
    </source>
</evidence>
<accession>A0AB40D035</accession>
<evidence type="ECO:0000313" key="3">
    <source>
        <dbReference type="RefSeq" id="XP_039145628.1"/>
    </source>
</evidence>
<dbReference type="PANTHER" id="PTHR11439">
    <property type="entry name" value="GAG-POL-RELATED RETROTRANSPOSON"/>
    <property type="match status" value="1"/>
</dbReference>
<organism evidence="2 3">
    <name type="scientific">Dioscorea cayennensis subsp. rotundata</name>
    <name type="common">White Guinea yam</name>
    <name type="synonym">Dioscorea rotundata</name>
    <dbReference type="NCBI Taxonomy" id="55577"/>
    <lineage>
        <taxon>Eukaryota</taxon>
        <taxon>Viridiplantae</taxon>
        <taxon>Streptophyta</taxon>
        <taxon>Embryophyta</taxon>
        <taxon>Tracheophyta</taxon>
        <taxon>Spermatophyta</taxon>
        <taxon>Magnoliopsida</taxon>
        <taxon>Liliopsida</taxon>
        <taxon>Dioscoreales</taxon>
        <taxon>Dioscoreaceae</taxon>
        <taxon>Dioscorea</taxon>
    </lineage>
</organism>
<reference evidence="3" key="1">
    <citation type="submission" date="2025-08" db="UniProtKB">
        <authorList>
            <consortium name="RefSeq"/>
        </authorList>
    </citation>
    <scope>IDENTIFICATION</scope>
</reference>
<dbReference type="Pfam" id="PF07727">
    <property type="entry name" value="RVT_2"/>
    <property type="match status" value="1"/>
</dbReference>
<dbReference type="PANTHER" id="PTHR11439:SF463">
    <property type="entry name" value="REVERSE TRANSCRIPTASE TY1_COPIA-TYPE DOMAIN-CONTAINING PROTEIN"/>
    <property type="match status" value="1"/>
</dbReference>
<dbReference type="InterPro" id="IPR013103">
    <property type="entry name" value="RVT_2"/>
</dbReference>